<keyword evidence="2" id="KW-1185">Reference proteome</keyword>
<protein>
    <submittedName>
        <fullName evidence="1">Uncharacterized protein</fullName>
    </submittedName>
</protein>
<comment type="caution">
    <text evidence="1">The sequence shown here is derived from an EMBL/GenBank/DDBJ whole genome shotgun (WGS) entry which is preliminary data.</text>
</comment>
<dbReference type="AlphaFoldDB" id="A0AAV9M2W4"/>
<gene>
    <name evidence="1" type="ORF">R3W88_024735</name>
</gene>
<dbReference type="EMBL" id="JAWPEI010000003">
    <property type="protein sequence ID" value="KAK4731747.1"/>
    <property type="molecule type" value="Genomic_DNA"/>
</dbReference>
<dbReference type="Proteomes" id="UP001311915">
    <property type="component" value="Unassembled WGS sequence"/>
</dbReference>
<evidence type="ECO:0000313" key="2">
    <source>
        <dbReference type="Proteomes" id="UP001311915"/>
    </source>
</evidence>
<proteinExistence type="predicted"/>
<accession>A0AAV9M2W4</accession>
<organism evidence="1 2">
    <name type="scientific">Solanum pinnatisectum</name>
    <name type="common">tansyleaf nightshade</name>
    <dbReference type="NCBI Taxonomy" id="50273"/>
    <lineage>
        <taxon>Eukaryota</taxon>
        <taxon>Viridiplantae</taxon>
        <taxon>Streptophyta</taxon>
        <taxon>Embryophyta</taxon>
        <taxon>Tracheophyta</taxon>
        <taxon>Spermatophyta</taxon>
        <taxon>Magnoliopsida</taxon>
        <taxon>eudicotyledons</taxon>
        <taxon>Gunneridae</taxon>
        <taxon>Pentapetalae</taxon>
        <taxon>asterids</taxon>
        <taxon>lamiids</taxon>
        <taxon>Solanales</taxon>
        <taxon>Solanaceae</taxon>
        <taxon>Solanoideae</taxon>
        <taxon>Solaneae</taxon>
        <taxon>Solanum</taxon>
    </lineage>
</organism>
<evidence type="ECO:0000313" key="1">
    <source>
        <dbReference type="EMBL" id="KAK4731747.1"/>
    </source>
</evidence>
<sequence>MVIAVVRWFDSQRSLVRFAGIVGAVRERWVSGASLEQGMLSSIAIRGGFVHGASPEKMELRQWCWVTGSWGVWSLELEKNGKIGFIWVGLKLYGWVFNYPGRII</sequence>
<name>A0AAV9M2W4_9SOLN</name>
<reference evidence="1 2" key="1">
    <citation type="submission" date="2023-10" db="EMBL/GenBank/DDBJ databases">
        <title>Genome-Wide Identification Analysis in wild type Solanum Pinnatisectum Reveals Some Genes Defensing Phytophthora Infestans.</title>
        <authorList>
            <person name="Sun C."/>
        </authorList>
    </citation>
    <scope>NUCLEOTIDE SEQUENCE [LARGE SCALE GENOMIC DNA]</scope>
    <source>
        <strain evidence="1">LQN</strain>
        <tissue evidence="1">Leaf</tissue>
    </source>
</reference>